<evidence type="ECO:0000259" key="17">
    <source>
        <dbReference type="Pfam" id="PF02896"/>
    </source>
</evidence>
<dbReference type="GO" id="GO:0046872">
    <property type="term" value="F:metal ion binding"/>
    <property type="evidence" value="ECO:0007669"/>
    <property type="project" value="UniProtKB-UniRule"/>
</dbReference>
<evidence type="ECO:0000256" key="4">
    <source>
        <dbReference type="ARBA" id="ARBA00020138"/>
    </source>
</evidence>
<comment type="cofactor">
    <cofactor evidence="1 11 14">
        <name>Mg(2+)</name>
        <dbReference type="ChEBI" id="CHEBI:18420"/>
    </cofactor>
</comment>
<feature type="domain" description="Pyruvate phosphate dikinase AMP/ATP-binding" evidence="16">
    <location>
        <begin position="19"/>
        <end position="52"/>
    </location>
</feature>
<dbReference type="InterPro" id="IPR010121">
    <property type="entry name" value="Pyruvate_phosphate_dikinase"/>
</dbReference>
<dbReference type="PANTHER" id="PTHR22931">
    <property type="entry name" value="PHOSPHOENOLPYRUVATE DIKINASE-RELATED"/>
    <property type="match status" value="1"/>
</dbReference>
<reference evidence="18" key="1">
    <citation type="submission" date="2020-10" db="EMBL/GenBank/DDBJ databases">
        <authorList>
            <person name="Kadnikov V."/>
            <person name="Beletsky A.V."/>
            <person name="Mardanov A.V."/>
            <person name="Karnachuk O.V."/>
            <person name="Ravin N.V."/>
        </authorList>
    </citation>
    <scope>NUCLEOTIDE SEQUENCE</scope>
    <source>
        <strain evidence="18">Bu02</strain>
    </source>
</reference>
<evidence type="ECO:0000256" key="13">
    <source>
        <dbReference type="PIRSR" id="PIRSR000853-2"/>
    </source>
</evidence>
<dbReference type="PROSITE" id="PS00370">
    <property type="entry name" value="PEP_ENZYMES_PHOS_SITE"/>
    <property type="match status" value="1"/>
</dbReference>
<feature type="binding site" evidence="13">
    <location>
        <position position="772"/>
    </location>
    <ligand>
        <name>substrate</name>
    </ligand>
</feature>
<feature type="domain" description="PEP-utilising enzyme C-terminal" evidence="17">
    <location>
        <begin position="518"/>
        <end position="876"/>
    </location>
</feature>
<feature type="active site" description="Proton donor" evidence="12">
    <location>
        <position position="838"/>
    </location>
</feature>
<dbReference type="NCBIfam" id="TIGR01828">
    <property type="entry name" value="pyru_phos_dikin"/>
    <property type="match status" value="1"/>
</dbReference>
<keyword evidence="5 18" id="KW-0808">Transferase</keyword>
<feature type="binding site" evidence="14">
    <location>
        <position position="775"/>
    </location>
    <ligand>
        <name>Mg(2+)</name>
        <dbReference type="ChEBI" id="CHEBI:18420"/>
    </ligand>
</feature>
<feature type="domain" description="Pyruvate phosphate dikinase AMP/ATP-binding" evidence="16">
    <location>
        <begin position="56"/>
        <end position="290"/>
    </location>
</feature>
<evidence type="ECO:0000256" key="3">
    <source>
        <dbReference type="ARBA" id="ARBA00011994"/>
    </source>
</evidence>
<dbReference type="Pfam" id="PF02896">
    <property type="entry name" value="PEP-utilizers_C"/>
    <property type="match status" value="1"/>
</dbReference>
<keyword evidence="6 14" id="KW-0479">Metal-binding</keyword>
<evidence type="ECO:0000256" key="7">
    <source>
        <dbReference type="ARBA" id="ARBA00022741"/>
    </source>
</evidence>
<gene>
    <name evidence="18" type="ORF">IMF26_05390</name>
</gene>
<feature type="active site" description="Tele-phosphohistidine intermediate" evidence="12">
    <location>
        <position position="453"/>
    </location>
</feature>
<feature type="binding site" evidence="13">
    <location>
        <position position="615"/>
    </location>
    <ligand>
        <name>substrate</name>
    </ligand>
</feature>
<keyword evidence="10 14" id="KW-0460">Magnesium</keyword>
<evidence type="ECO:0000256" key="8">
    <source>
        <dbReference type="ARBA" id="ARBA00022777"/>
    </source>
</evidence>
<keyword evidence="8" id="KW-0418">Kinase</keyword>
<evidence type="ECO:0000256" key="14">
    <source>
        <dbReference type="PIRSR" id="PIRSR000853-3"/>
    </source>
</evidence>
<dbReference type="PIRSF" id="PIRSF000853">
    <property type="entry name" value="PPDK"/>
    <property type="match status" value="1"/>
</dbReference>
<reference evidence="18" key="2">
    <citation type="journal article" date="2023" name="Biology">
        <title>Prokaryotic Life Associated with Coal-Fire Gas Vents Revealed by Metagenomics.</title>
        <authorList>
            <person name="Kadnikov V.V."/>
            <person name="Mardanov A.V."/>
            <person name="Beletsky A.V."/>
            <person name="Karnachuk O.V."/>
            <person name="Ravin N.V."/>
        </authorList>
    </citation>
    <scope>NUCLEOTIDE SEQUENCE</scope>
    <source>
        <strain evidence="18">Bu02</strain>
    </source>
</reference>
<feature type="binding site" evidence="13">
    <location>
        <position position="559"/>
    </location>
    <ligand>
        <name>substrate</name>
    </ligand>
</feature>
<dbReference type="InterPro" id="IPR040442">
    <property type="entry name" value="Pyrv_kinase-like_dom_sf"/>
</dbReference>
<evidence type="ECO:0000256" key="5">
    <source>
        <dbReference type="ARBA" id="ARBA00022679"/>
    </source>
</evidence>
<dbReference type="KEGG" id="fcz:IMF26_05390"/>
<dbReference type="SUPFAM" id="SSF51621">
    <property type="entry name" value="Phosphoenolpyruvate/pyruvate domain"/>
    <property type="match status" value="1"/>
</dbReference>
<dbReference type="Pfam" id="PF01326">
    <property type="entry name" value="PPDK_N"/>
    <property type="match status" value="3"/>
</dbReference>
<comment type="similarity">
    <text evidence="2 11">Belongs to the PEP-utilizing enzyme family.</text>
</comment>
<dbReference type="SUPFAM" id="SSF52009">
    <property type="entry name" value="Phosphohistidine domain"/>
    <property type="match status" value="1"/>
</dbReference>
<dbReference type="AlphaFoldDB" id="A0AAT9LGX0"/>
<dbReference type="EC" id="2.7.9.1" evidence="3 11"/>
<dbReference type="GO" id="GO:0050242">
    <property type="term" value="F:pyruvate, phosphate dikinase activity"/>
    <property type="evidence" value="ECO:0007669"/>
    <property type="project" value="UniProtKB-UniRule"/>
</dbReference>
<evidence type="ECO:0000256" key="12">
    <source>
        <dbReference type="PIRSR" id="PIRSR000853-1"/>
    </source>
</evidence>
<comment type="catalytic activity">
    <reaction evidence="11">
        <text>pyruvate + phosphate + ATP = phosphoenolpyruvate + AMP + diphosphate + H(+)</text>
        <dbReference type="Rhea" id="RHEA:10756"/>
        <dbReference type="ChEBI" id="CHEBI:15361"/>
        <dbReference type="ChEBI" id="CHEBI:15378"/>
        <dbReference type="ChEBI" id="CHEBI:30616"/>
        <dbReference type="ChEBI" id="CHEBI:33019"/>
        <dbReference type="ChEBI" id="CHEBI:43474"/>
        <dbReference type="ChEBI" id="CHEBI:58702"/>
        <dbReference type="ChEBI" id="CHEBI:456215"/>
        <dbReference type="EC" id="2.7.9.1"/>
    </reaction>
</comment>
<evidence type="ECO:0000259" key="15">
    <source>
        <dbReference type="Pfam" id="PF00391"/>
    </source>
</evidence>
<feature type="domain" description="Pyruvate phosphate dikinase AMP/ATP-binding" evidence="16">
    <location>
        <begin position="303"/>
        <end position="355"/>
    </location>
</feature>
<organism evidence="18">
    <name type="scientific">Candidatus Fermentithermobacillus carboniphilus</name>
    <dbReference type="NCBI Taxonomy" id="3085328"/>
    <lineage>
        <taxon>Bacteria</taxon>
        <taxon>Bacillati</taxon>
        <taxon>Bacillota</taxon>
        <taxon>Candidatus Fermentithermobacillia</taxon>
        <taxon>Candidatus Fermentithermobacillales</taxon>
        <taxon>Candidatus Fermentithermobacillaceae</taxon>
        <taxon>Candidatus Fermentithermobacillus</taxon>
    </lineage>
</organism>
<dbReference type="InterPro" id="IPR015813">
    <property type="entry name" value="Pyrv/PenolPyrv_kinase-like_dom"/>
</dbReference>
<dbReference type="InterPro" id="IPR008279">
    <property type="entry name" value="PEP-util_enz_mobile_dom"/>
</dbReference>
<keyword evidence="7" id="KW-0547">Nucleotide-binding</keyword>
<evidence type="ECO:0000313" key="18">
    <source>
        <dbReference type="EMBL" id="QUL99472.1"/>
    </source>
</evidence>
<dbReference type="GO" id="GO:0005524">
    <property type="term" value="F:ATP binding"/>
    <property type="evidence" value="ECO:0007669"/>
    <property type="project" value="UniProtKB-UniRule"/>
</dbReference>
<feature type="binding site" evidence="13">
    <location>
        <position position="774"/>
    </location>
    <ligand>
        <name>substrate</name>
    </ligand>
</feature>
<dbReference type="Gene3D" id="3.50.30.10">
    <property type="entry name" value="Phosphohistidine domain"/>
    <property type="match status" value="1"/>
</dbReference>
<name>A0AAT9LGX0_9FIRM</name>
<dbReference type="Gene3D" id="1.10.189.10">
    <property type="entry name" value="Pyruvate Phosphate Dikinase, domain 2"/>
    <property type="match status" value="1"/>
</dbReference>
<dbReference type="PROSITE" id="PS00742">
    <property type="entry name" value="PEP_ENZYMES_2"/>
    <property type="match status" value="1"/>
</dbReference>
<protein>
    <recommendedName>
        <fullName evidence="4 11">Pyruvate, phosphate dikinase</fullName>
        <ecNumber evidence="3 11">2.7.9.1</ecNumber>
    </recommendedName>
</protein>
<evidence type="ECO:0000256" key="11">
    <source>
        <dbReference type="PIRNR" id="PIRNR000853"/>
    </source>
</evidence>
<evidence type="ECO:0000256" key="1">
    <source>
        <dbReference type="ARBA" id="ARBA00001946"/>
    </source>
</evidence>
<dbReference type="GO" id="GO:0016301">
    <property type="term" value="F:kinase activity"/>
    <property type="evidence" value="ECO:0007669"/>
    <property type="project" value="UniProtKB-UniRule"/>
</dbReference>
<dbReference type="InterPro" id="IPR002192">
    <property type="entry name" value="PPDK_AMP/ATP-bd"/>
</dbReference>
<dbReference type="Gene3D" id="3.30.1490.20">
    <property type="entry name" value="ATP-grasp fold, A domain"/>
    <property type="match status" value="1"/>
</dbReference>
<dbReference type="PANTHER" id="PTHR22931:SF9">
    <property type="entry name" value="PYRUVATE, PHOSPHATE DIKINASE 1, CHLOROPLASTIC"/>
    <property type="match status" value="1"/>
</dbReference>
<evidence type="ECO:0000256" key="6">
    <source>
        <dbReference type="ARBA" id="ARBA00022723"/>
    </source>
</evidence>
<dbReference type="EMBL" id="CP062796">
    <property type="protein sequence ID" value="QUL99472.1"/>
    <property type="molecule type" value="Genomic_DNA"/>
</dbReference>
<dbReference type="Pfam" id="PF00391">
    <property type="entry name" value="PEP-utilizers"/>
    <property type="match status" value="1"/>
</dbReference>
<feature type="binding site" evidence="13">
    <location>
        <position position="775"/>
    </location>
    <ligand>
        <name>substrate</name>
    </ligand>
</feature>
<evidence type="ECO:0000256" key="9">
    <source>
        <dbReference type="ARBA" id="ARBA00022840"/>
    </source>
</evidence>
<dbReference type="InterPro" id="IPR023151">
    <property type="entry name" value="PEP_util_CS"/>
</dbReference>
<feature type="binding site" evidence="14">
    <location>
        <position position="751"/>
    </location>
    <ligand>
        <name>Mg(2+)</name>
        <dbReference type="ChEBI" id="CHEBI:18420"/>
    </ligand>
</feature>
<keyword evidence="18" id="KW-0670">Pyruvate</keyword>
<accession>A0AAT9LGX0</accession>
<dbReference type="Gene3D" id="3.30.470.20">
    <property type="entry name" value="ATP-grasp fold, B domain"/>
    <property type="match status" value="1"/>
</dbReference>
<dbReference type="InterPro" id="IPR018274">
    <property type="entry name" value="PEP_util_AS"/>
</dbReference>
<feature type="binding site" evidence="13">
    <location>
        <position position="751"/>
    </location>
    <ligand>
        <name>substrate</name>
    </ligand>
</feature>
<dbReference type="Gene3D" id="1.20.80.30">
    <property type="match status" value="1"/>
</dbReference>
<dbReference type="SUPFAM" id="SSF56059">
    <property type="entry name" value="Glutathione synthetase ATP-binding domain-like"/>
    <property type="match status" value="1"/>
</dbReference>
<evidence type="ECO:0000256" key="2">
    <source>
        <dbReference type="ARBA" id="ARBA00007837"/>
    </source>
</evidence>
<dbReference type="Gene3D" id="3.20.20.60">
    <property type="entry name" value="Phosphoenolpyruvate-binding domains"/>
    <property type="match status" value="1"/>
</dbReference>
<dbReference type="InterPro" id="IPR000121">
    <property type="entry name" value="PEP_util_C"/>
</dbReference>
<feature type="binding site" evidence="13">
    <location>
        <position position="773"/>
    </location>
    <ligand>
        <name>substrate</name>
    </ligand>
</feature>
<dbReference type="NCBIfam" id="NF004531">
    <property type="entry name" value="PRK05878.1"/>
    <property type="match status" value="1"/>
</dbReference>
<dbReference type="InterPro" id="IPR013815">
    <property type="entry name" value="ATP_grasp_subdomain_1"/>
</dbReference>
<keyword evidence="9" id="KW-0067">ATP-binding</keyword>
<proteinExistence type="inferred from homology"/>
<dbReference type="InterPro" id="IPR036637">
    <property type="entry name" value="Phosphohistidine_dom_sf"/>
</dbReference>
<sequence length="880" mass="97169">MATKLIYWFREGGEDKRALLGGKGAGLAEMTRIGLPVPPGFTITTEACKMYYSLGEKLPPGLEEDIKCYMSGLEKETGKVFGGRHNPLLVSVRSGAPISMPGMMDTILNLGLNDETVMGLYEATGDERFSYDCYRRFIQMFGNVVLGIPHDEFERALSRLKSEEGARLDYEISPDGLKTLVKRYKDIIREKAGVDFPENPYDQLMMAVSAVFRSWNNQRAVIYRKINKIPDDLGTAVNVQTMVFGNMGFDSATGVMFTRNPSTGEKVLYGEYLVNAQGEDVVAGLRTPKPIAEMADELPDAHRELTRIAELLENHYRDMQDIEFTVERGKVYILQTRTGKRTALASLEIARQMVHEGKISKKEAVGRVKPEEVARLLHRGIDPGAKNEVLAQGLPASPGAASGALVFDSDTAEALGQKGEKVILVRPETTPDDMPGIVYSQGILTSRGGMTCHAAIVARGMGKPAVVGCEALKIDLEGRKAYVGNVVLKEGDVVSIDGATGKVYLGQVPLVEPSMGDAFKEILSWADEIRRLGVKANADTPEDARRAREFGAEGIGLCRTEHMFMAADRLPVVQEMIMAQTTEERRRALDKLLPMQEGDFYEILKAMRGYPVTIRLLDPPLHEFLPNVEELLVRLSEMRHAGAPEAEISKVEEILRKARTLQEMNPMLGMRGCRLGIVYPEIYEMQARAIFQATARLIKDGYRDVEPEVMIPLVGEARELSILRDLVVKVGEEVKQREGVDFQVVVGTMIEIPRAALTADEIAEYAEFFSFGTNDLTQTTFGFSRDDAEAKFLHKYLADKILKENPFAVLDQKGVGKLVQMAVELGRKTRPGLVIGICGEHGGDPESIKFCHRAGLDYVSCSPFRVPVARLAAAHAALEA</sequence>
<evidence type="ECO:0000259" key="16">
    <source>
        <dbReference type="Pfam" id="PF01326"/>
    </source>
</evidence>
<feature type="domain" description="PEP-utilising enzyme mobile" evidence="15">
    <location>
        <begin position="420"/>
        <end position="501"/>
    </location>
</feature>
<evidence type="ECO:0000256" key="10">
    <source>
        <dbReference type="ARBA" id="ARBA00022842"/>
    </source>
</evidence>